<evidence type="ECO:0000256" key="1">
    <source>
        <dbReference type="SAM" id="SignalP"/>
    </source>
</evidence>
<sequence>MRALPLLIALLALGTLAAAGQALQGDDELGLVPEVEFEEDELDFPPLNSRKLLACRTKIGIKNKTGNTIYFYLRYRDGGPDQWITSEEFSVKPNSYNRPVTTDNSIWYYYAYSDVTKWDGKGRKGAVQIDTGSETYWFRKVNMGTKKCWKTYTRSLIRT</sequence>
<organism evidence="2 3">
    <name type="scientific">Chlorella ohadii</name>
    <dbReference type="NCBI Taxonomy" id="2649997"/>
    <lineage>
        <taxon>Eukaryota</taxon>
        <taxon>Viridiplantae</taxon>
        <taxon>Chlorophyta</taxon>
        <taxon>core chlorophytes</taxon>
        <taxon>Trebouxiophyceae</taxon>
        <taxon>Chlorellales</taxon>
        <taxon>Chlorellaceae</taxon>
        <taxon>Chlorella clade</taxon>
        <taxon>Chlorella</taxon>
    </lineage>
</organism>
<feature type="signal peptide" evidence="1">
    <location>
        <begin position="1"/>
        <end position="22"/>
    </location>
</feature>
<dbReference type="Proteomes" id="UP001205105">
    <property type="component" value="Unassembled WGS sequence"/>
</dbReference>
<dbReference type="EMBL" id="JADXDR010000132">
    <property type="protein sequence ID" value="KAI7838242.1"/>
    <property type="molecule type" value="Genomic_DNA"/>
</dbReference>
<feature type="chain" id="PRO_5042132177" evidence="1">
    <location>
        <begin position="23"/>
        <end position="159"/>
    </location>
</feature>
<evidence type="ECO:0000313" key="2">
    <source>
        <dbReference type="EMBL" id="KAI7838242.1"/>
    </source>
</evidence>
<proteinExistence type="predicted"/>
<gene>
    <name evidence="2" type="ORF">COHA_007987</name>
</gene>
<reference evidence="2" key="1">
    <citation type="submission" date="2020-11" db="EMBL/GenBank/DDBJ databases">
        <title>Chlorella ohadii genome sequencing and assembly.</title>
        <authorList>
            <person name="Murik O."/>
            <person name="Treves H."/>
            <person name="Kedem I."/>
            <person name="Shotland Y."/>
            <person name="Kaplan A."/>
        </authorList>
    </citation>
    <scope>NUCLEOTIDE SEQUENCE</scope>
    <source>
        <strain evidence="2">1</strain>
    </source>
</reference>
<protein>
    <submittedName>
        <fullName evidence="2">Uncharacterized protein</fullName>
    </submittedName>
</protein>
<accession>A0AAD5DIC0</accession>
<dbReference type="AlphaFoldDB" id="A0AAD5DIC0"/>
<comment type="caution">
    <text evidence="2">The sequence shown here is derived from an EMBL/GenBank/DDBJ whole genome shotgun (WGS) entry which is preliminary data.</text>
</comment>
<evidence type="ECO:0000313" key="3">
    <source>
        <dbReference type="Proteomes" id="UP001205105"/>
    </source>
</evidence>
<keyword evidence="1" id="KW-0732">Signal</keyword>
<name>A0AAD5DIC0_9CHLO</name>
<keyword evidence="3" id="KW-1185">Reference proteome</keyword>